<keyword evidence="2 5" id="KW-0479">Metal-binding</keyword>
<dbReference type="Proteomes" id="UP000023152">
    <property type="component" value="Unassembled WGS sequence"/>
</dbReference>
<name>X6MAT8_RETFI</name>
<evidence type="ECO:0000256" key="1">
    <source>
        <dbReference type="ARBA" id="ARBA00009275"/>
    </source>
</evidence>
<feature type="binding site" evidence="5">
    <location>
        <position position="17"/>
    </location>
    <ligand>
        <name>a divalent metal cation</name>
        <dbReference type="ChEBI" id="CHEBI:60240"/>
        <label>1</label>
    </ligand>
</feature>
<gene>
    <name evidence="6" type="ORF">RFI_26248</name>
</gene>
<sequence>MVEFIDKNHKKLIGIGEVGLDYSPHVIGKQVKTDSQNDEVAKKRNELTETQKKFLRGAGHYTLEFLMEHNDHKKSSVLMHAFDGKPSYALKCVSSNNNFYFSIPPSIVRSPEMTKLVSLLPKKFICLESDSPALAKQKGERNEPAEIVHSLNKIAQIHQTSVQEIAEITTCNAKNLFLGTHKDTTTATIITDVL</sequence>
<dbReference type="PANTHER" id="PTHR46317:SF1">
    <property type="entry name" value="HYDROLASE, TATD FAMILY"/>
    <property type="match status" value="1"/>
</dbReference>
<dbReference type="GO" id="GO:0016788">
    <property type="term" value="F:hydrolase activity, acting on ester bonds"/>
    <property type="evidence" value="ECO:0007669"/>
    <property type="project" value="InterPro"/>
</dbReference>
<dbReference type="SUPFAM" id="SSF51556">
    <property type="entry name" value="Metallo-dependent hydrolases"/>
    <property type="match status" value="1"/>
</dbReference>
<feature type="binding site" evidence="5">
    <location>
        <position position="130"/>
    </location>
    <ligand>
        <name>a divalent metal cation</name>
        <dbReference type="ChEBI" id="CHEBI:60240"/>
        <label>1</label>
    </ligand>
</feature>
<dbReference type="OrthoDB" id="413993at2759"/>
<evidence type="ECO:0000256" key="5">
    <source>
        <dbReference type="PIRSR" id="PIRSR005902-1"/>
    </source>
</evidence>
<dbReference type="GO" id="GO:0046872">
    <property type="term" value="F:metal ion binding"/>
    <property type="evidence" value="ECO:0007669"/>
    <property type="project" value="UniProtKB-KW"/>
</dbReference>
<evidence type="ECO:0000313" key="6">
    <source>
        <dbReference type="EMBL" id="ETO11128.1"/>
    </source>
</evidence>
<dbReference type="Pfam" id="PF01026">
    <property type="entry name" value="TatD_DNase"/>
    <property type="match status" value="1"/>
</dbReference>
<comment type="caution">
    <text evidence="6">The sequence shown here is derived from an EMBL/GenBank/DDBJ whole genome shotgun (WGS) entry which is preliminary data.</text>
</comment>
<dbReference type="InterPro" id="IPR032466">
    <property type="entry name" value="Metal_Hydrolase"/>
</dbReference>
<evidence type="ECO:0000256" key="2">
    <source>
        <dbReference type="ARBA" id="ARBA00022723"/>
    </source>
</evidence>
<reference evidence="6 7" key="1">
    <citation type="journal article" date="2013" name="Curr. Biol.">
        <title>The Genome of the Foraminiferan Reticulomyxa filosa.</title>
        <authorList>
            <person name="Glockner G."/>
            <person name="Hulsmann N."/>
            <person name="Schleicher M."/>
            <person name="Noegel A.A."/>
            <person name="Eichinger L."/>
            <person name="Gallinger C."/>
            <person name="Pawlowski J."/>
            <person name="Sierra R."/>
            <person name="Euteneuer U."/>
            <person name="Pillet L."/>
            <person name="Moustafa A."/>
            <person name="Platzer M."/>
            <person name="Groth M."/>
            <person name="Szafranski K."/>
            <person name="Schliwa M."/>
        </authorList>
    </citation>
    <scope>NUCLEOTIDE SEQUENCE [LARGE SCALE GENOMIC DNA]</scope>
</reference>
<dbReference type="Gene3D" id="3.20.20.140">
    <property type="entry name" value="Metal-dependent hydrolases"/>
    <property type="match status" value="1"/>
</dbReference>
<proteinExistence type="inferred from homology"/>
<evidence type="ECO:0000256" key="4">
    <source>
        <dbReference type="ARBA" id="ARBA00093287"/>
    </source>
</evidence>
<dbReference type="AlphaFoldDB" id="X6MAT8"/>
<comment type="similarity">
    <text evidence="1">Belongs to the metallo-dependent hydrolases superfamily. TatD-type hydrolase family.</text>
</comment>
<evidence type="ECO:0000313" key="7">
    <source>
        <dbReference type="Proteomes" id="UP000023152"/>
    </source>
</evidence>
<comment type="function">
    <text evidence="4">Exhibits 3'-exonuclease activities and apurinic/apyrimidinic (AP) endonuclease (in vitro). Show preferential AP endonuclease activity on double-stranded DNA substrates and 3'- exonuclease activity on single-stranded DNA.</text>
</comment>
<dbReference type="InterPro" id="IPR001130">
    <property type="entry name" value="TatD-like"/>
</dbReference>
<dbReference type="EMBL" id="ASPP01022737">
    <property type="protein sequence ID" value="ETO11128.1"/>
    <property type="molecule type" value="Genomic_DNA"/>
</dbReference>
<dbReference type="PIRSF" id="PIRSF005902">
    <property type="entry name" value="DNase_TatD"/>
    <property type="match status" value="1"/>
</dbReference>
<organism evidence="6 7">
    <name type="scientific">Reticulomyxa filosa</name>
    <dbReference type="NCBI Taxonomy" id="46433"/>
    <lineage>
        <taxon>Eukaryota</taxon>
        <taxon>Sar</taxon>
        <taxon>Rhizaria</taxon>
        <taxon>Retaria</taxon>
        <taxon>Foraminifera</taxon>
        <taxon>Monothalamids</taxon>
        <taxon>Reticulomyxidae</taxon>
        <taxon>Reticulomyxa</taxon>
    </lineage>
</organism>
<evidence type="ECO:0000256" key="3">
    <source>
        <dbReference type="ARBA" id="ARBA00022801"/>
    </source>
</evidence>
<protein>
    <submittedName>
        <fullName evidence="6">Uncharacterized protein</fullName>
    </submittedName>
</protein>
<feature type="binding site" evidence="5">
    <location>
        <position position="80"/>
    </location>
    <ligand>
        <name>a divalent metal cation</name>
        <dbReference type="ChEBI" id="CHEBI:60240"/>
        <label>2</label>
    </ligand>
</feature>
<keyword evidence="7" id="KW-1185">Reference proteome</keyword>
<dbReference type="PANTHER" id="PTHR46317">
    <property type="entry name" value="HYDROLASE OF PHP SUPERFAMILY-RELATED PROTEIN"/>
    <property type="match status" value="1"/>
</dbReference>
<keyword evidence="3" id="KW-0378">Hydrolase</keyword>
<accession>X6MAT8</accession>